<evidence type="ECO:0000313" key="3">
    <source>
        <dbReference type="EMBL" id="ECZ9813229.1"/>
    </source>
</evidence>
<name>A0A625PLI5_SALEN</name>
<keyword evidence="2" id="KW-0732">Signal</keyword>
<comment type="caution">
    <text evidence="3">The sequence shown here is derived from an EMBL/GenBank/DDBJ whole genome shotgun (WGS) entry which is preliminary data.</text>
</comment>
<evidence type="ECO:0000256" key="1">
    <source>
        <dbReference type="SAM" id="Phobius"/>
    </source>
</evidence>
<dbReference type="EMBL" id="AALIND010000034">
    <property type="protein sequence ID" value="ECZ9813229.1"/>
    <property type="molecule type" value="Genomic_DNA"/>
</dbReference>
<sequence length="160" mass="18346">MKSVLSSFCYFMAVVALSAAYQVSNNVSDNPESGLLNYLLSLPTAPTLVFCGAVFILIATYLLPNNEEKKKAEPRYSKYRPSYTPHEIQVLEKELSRLKETYSRLEAADDLTVLEFKKNNPRVSSELHIRELIKFQADRLKHEIAYKESNLKSAKKRVRK</sequence>
<reference evidence="3" key="1">
    <citation type="submission" date="2018-07" db="EMBL/GenBank/DDBJ databases">
        <authorList>
            <person name="Ashton P.M."/>
            <person name="Dallman T."/>
            <person name="Nair S."/>
            <person name="De Pinna E."/>
            <person name="Peters T."/>
            <person name="Grant K."/>
        </authorList>
    </citation>
    <scope>NUCLEOTIDE SEQUENCE</scope>
    <source>
        <strain evidence="3">127426</strain>
    </source>
</reference>
<proteinExistence type="predicted"/>
<gene>
    <name evidence="3" type="ORF">A4M41_23115</name>
</gene>
<dbReference type="AlphaFoldDB" id="A0A625PLI5"/>
<protein>
    <recommendedName>
        <fullName evidence="4">DUF1049 domain-containing protein</fullName>
    </recommendedName>
</protein>
<keyword evidence="1" id="KW-1133">Transmembrane helix</keyword>
<evidence type="ECO:0000256" key="2">
    <source>
        <dbReference type="SAM" id="SignalP"/>
    </source>
</evidence>
<accession>A0A625PLI5</accession>
<keyword evidence="1" id="KW-0812">Transmembrane</keyword>
<feature type="chain" id="PRO_5026005840" description="DUF1049 domain-containing protein" evidence="2">
    <location>
        <begin position="20"/>
        <end position="160"/>
    </location>
</feature>
<evidence type="ECO:0008006" key="4">
    <source>
        <dbReference type="Google" id="ProtNLM"/>
    </source>
</evidence>
<organism evidence="3">
    <name type="scientific">Salmonella enteritidis</name>
    <dbReference type="NCBI Taxonomy" id="149539"/>
    <lineage>
        <taxon>Bacteria</taxon>
        <taxon>Pseudomonadati</taxon>
        <taxon>Pseudomonadota</taxon>
        <taxon>Gammaproteobacteria</taxon>
        <taxon>Enterobacterales</taxon>
        <taxon>Enterobacteriaceae</taxon>
        <taxon>Salmonella</taxon>
    </lineage>
</organism>
<feature type="signal peptide" evidence="2">
    <location>
        <begin position="1"/>
        <end position="19"/>
    </location>
</feature>
<keyword evidence="1" id="KW-0472">Membrane</keyword>
<feature type="transmembrane region" description="Helical" evidence="1">
    <location>
        <begin position="44"/>
        <end position="63"/>
    </location>
</feature>